<proteinExistence type="predicted"/>
<protein>
    <submittedName>
        <fullName evidence="1">Flap endonuclease 1</fullName>
        <ecNumber evidence="1">3.1.-.-</ecNumber>
    </submittedName>
</protein>
<gene>
    <name evidence="1" type="ORF">BmR1_04g07215</name>
</gene>
<dbReference type="OrthoDB" id="361602at2759"/>
<dbReference type="GeneID" id="24426090"/>
<keyword evidence="1" id="KW-0540">Nuclease</keyword>
<organism evidence="1 2">
    <name type="scientific">Babesia microti (strain RI)</name>
    <dbReference type="NCBI Taxonomy" id="1133968"/>
    <lineage>
        <taxon>Eukaryota</taxon>
        <taxon>Sar</taxon>
        <taxon>Alveolata</taxon>
        <taxon>Apicomplexa</taxon>
        <taxon>Aconoidasida</taxon>
        <taxon>Piroplasmida</taxon>
        <taxon>Babesiidae</taxon>
        <taxon>Babesia</taxon>
    </lineage>
</organism>
<sequence length="292" mass="33996">MRIIGSIGLYKHSLRELPRSEIPETLRPFLCVEDFHSDIGILKFDPHELTPLCVKHTVYKFNKLNGPNRSNWWRQHKYPPLNVLWPNPILHNSRLAPRNATPRDINRLANLCKISSSHGISWDSLDGLYINFVKARDAAIAKWQEVESQIVELAFNVTKKWIVEWRMNKLQHIENLEDMFSGDKLEKLKCPPTVHEKWIKILVSRWKTRYLDVYSPGMLSKYLKGHVTLAMLEREAFETSESLSDDEFVPDARNPCFRKVSAGYEEIPGDFWDLQGIGNYREYADGTDSDIN</sequence>
<keyword evidence="1" id="KW-0255">Endonuclease</keyword>
<dbReference type="GO" id="GO:0004519">
    <property type="term" value="F:endonuclease activity"/>
    <property type="evidence" value="ECO:0007669"/>
    <property type="project" value="UniProtKB-KW"/>
</dbReference>
<accession>I7J8Y1</accession>
<dbReference type="KEGG" id="bmic:BmR1_04g07215"/>
<reference evidence="1 2" key="2">
    <citation type="journal article" date="2013" name="PLoS ONE">
        <title>Whole genome mapping and re-organization of the nuclear and mitochondrial genomes of Babesia microti isolates.</title>
        <authorList>
            <person name="Cornillot E."/>
            <person name="Dassouli A."/>
            <person name="Garg A."/>
            <person name="Pachikara N."/>
            <person name="Randazzo S."/>
            <person name="Depoix D."/>
            <person name="Carcy B."/>
            <person name="Delbecq S."/>
            <person name="Frutos R."/>
            <person name="Silva J.C."/>
            <person name="Sutton R."/>
            <person name="Krause P.J."/>
            <person name="Mamoun C.B."/>
        </authorList>
    </citation>
    <scope>NUCLEOTIDE SEQUENCE [LARGE SCALE GENOMIC DNA]</scope>
    <source>
        <strain evidence="1 2">RI</strain>
    </source>
</reference>
<dbReference type="EC" id="3.1.-.-" evidence="1"/>
<keyword evidence="1" id="KW-0378">Hydrolase</keyword>
<dbReference type="RefSeq" id="XP_012650046.1">
    <property type="nucleotide sequence ID" value="XM_012794592.1"/>
</dbReference>
<reference evidence="1 2" key="1">
    <citation type="journal article" date="2012" name="Nucleic Acids Res.">
        <title>Sequencing of the smallest Apicomplexan genome from the human pathogen Babesia microti.</title>
        <authorList>
            <person name="Cornillot E."/>
            <person name="Hadj-Kaddour K."/>
            <person name="Dassouli A."/>
            <person name="Noel B."/>
            <person name="Ranwez V."/>
            <person name="Vacherie B."/>
            <person name="Augagneur Y."/>
            <person name="Bres V."/>
            <person name="Duclos A."/>
            <person name="Randazzo S."/>
            <person name="Carcy B."/>
            <person name="Debierre-Grockiego F."/>
            <person name="Delbecq S."/>
            <person name="Moubri-Menage K."/>
            <person name="Shams-Eldin H."/>
            <person name="Usmani-Brown S."/>
            <person name="Bringaud F."/>
            <person name="Wincker P."/>
            <person name="Vivares C.P."/>
            <person name="Schwarz R.T."/>
            <person name="Schetters T.P."/>
            <person name="Krause P.J."/>
            <person name="Gorenflot A."/>
            <person name="Berry V."/>
            <person name="Barbe V."/>
            <person name="Ben Mamoun C."/>
        </authorList>
    </citation>
    <scope>NUCLEOTIDE SEQUENCE [LARGE SCALE GENOMIC DNA]</scope>
    <source>
        <strain evidence="1 2">RI</strain>
    </source>
</reference>
<name>I7J8Y1_BABMR</name>
<dbReference type="Proteomes" id="UP000002899">
    <property type="component" value="Chromosome IV"/>
</dbReference>
<dbReference type="AlphaFoldDB" id="I7J8Y1"/>
<dbReference type="GO" id="GO:0016787">
    <property type="term" value="F:hydrolase activity"/>
    <property type="evidence" value="ECO:0007669"/>
    <property type="project" value="UniProtKB-KW"/>
</dbReference>
<evidence type="ECO:0000313" key="2">
    <source>
        <dbReference type="Proteomes" id="UP000002899"/>
    </source>
</evidence>
<keyword evidence="2" id="KW-1185">Reference proteome</keyword>
<evidence type="ECO:0000313" key="1">
    <source>
        <dbReference type="EMBL" id="CCF75638.1"/>
    </source>
</evidence>
<dbReference type="EMBL" id="LN871599">
    <property type="protein sequence ID" value="CCF75638.1"/>
    <property type="molecule type" value="Genomic_DNA"/>
</dbReference>
<reference evidence="1 2" key="3">
    <citation type="journal article" date="2016" name="Sci. Rep.">
        <title>Genome-wide diversity and gene expression profiling of Babesia microti isolates identify polymorphic genes that mediate host-pathogen interactions.</title>
        <authorList>
            <person name="Silva J.C."/>
            <person name="Cornillot E."/>
            <person name="McCracken C."/>
            <person name="Usmani-Brown S."/>
            <person name="Dwivedi A."/>
            <person name="Ifeonu O.O."/>
            <person name="Crabtree J."/>
            <person name="Gotia H.T."/>
            <person name="Virji A.Z."/>
            <person name="Reynes C."/>
            <person name="Colinge J."/>
            <person name="Kumar V."/>
            <person name="Lawres L."/>
            <person name="Pazzi J.E."/>
            <person name="Pablo J.V."/>
            <person name="Hung C."/>
            <person name="Brancato J."/>
            <person name="Kumari P."/>
            <person name="Orvis J."/>
            <person name="Tretina K."/>
            <person name="Chibucos M."/>
            <person name="Ott S."/>
            <person name="Sadzewicz L."/>
            <person name="Sengamalay N."/>
            <person name="Shetty A.C."/>
            <person name="Su Q."/>
            <person name="Tallon L."/>
            <person name="Fraser C.M."/>
            <person name="Frutos R."/>
            <person name="Molina D.M."/>
            <person name="Krause P.J."/>
            <person name="Ben Mamoun C."/>
        </authorList>
    </citation>
    <scope>NUCLEOTIDE SEQUENCE [LARGE SCALE GENOMIC DNA]</scope>
    <source>
        <strain evidence="1 2">RI</strain>
    </source>
</reference>
<dbReference type="VEuPathDB" id="PiroplasmaDB:BmR1_04g07215"/>